<proteinExistence type="predicted"/>
<evidence type="ECO:0000313" key="1">
    <source>
        <dbReference type="EMBL" id="MBB5726642.1"/>
    </source>
</evidence>
<gene>
    <name evidence="1" type="ORF">FHS97_002585</name>
</gene>
<dbReference type="RefSeq" id="WP_184038328.1">
    <property type="nucleotide sequence ID" value="NZ_BAABAR010000019.1"/>
</dbReference>
<dbReference type="EMBL" id="JACIJN010000008">
    <property type="protein sequence ID" value="MBB5726642.1"/>
    <property type="molecule type" value="Genomic_DNA"/>
</dbReference>
<keyword evidence="2" id="KW-1185">Reference proteome</keyword>
<evidence type="ECO:0000313" key="2">
    <source>
        <dbReference type="Proteomes" id="UP000560131"/>
    </source>
</evidence>
<sequence length="423" mass="43805">MVLNNLLRSGATTATDRDGKPLTLEAQQARDHLVSTLVAAVATGAGLDAHAAVTSAQIETQNNSERMADGSLKAVPPRPVPFSIEELTKRDPGGFGAAVKAIADAKDVSVDQLVAAYNEYVACKAAPGTACVTDADASLDKLATLYGQASDKAVQAQDLGSTLSNAASEFLDDLRSDYFQRVNGSVASIKDGWATLNNDSVYTSGDGVAANLNTLSGLASISGGAVQYVFSPILGSVDTMVGRPIATVSNGGIPSTTAGDGALAIGSLFLGPEVATGTRIGGAGTSEVLSLPDIEGALDITGPLRGGVNHEIDRLAQLGVPKNNTIWRPTQADMDSDAFKVIVGEPKFTDGGLPVGTIFDGTIGGNLEIKAGSSMLDSSYQLRLQTYKFLKADTPSTIETTRPINPSFQSYLNRWGVSVVRPK</sequence>
<organism evidence="1 2">
    <name type="scientific">Sphingomonas endophytica</name>
    <dbReference type="NCBI Taxonomy" id="869719"/>
    <lineage>
        <taxon>Bacteria</taxon>
        <taxon>Pseudomonadati</taxon>
        <taxon>Pseudomonadota</taxon>
        <taxon>Alphaproteobacteria</taxon>
        <taxon>Sphingomonadales</taxon>
        <taxon>Sphingomonadaceae</taxon>
        <taxon>Sphingomonas</taxon>
    </lineage>
</organism>
<reference evidence="1 2" key="1">
    <citation type="submission" date="2020-08" db="EMBL/GenBank/DDBJ databases">
        <title>Genomic Encyclopedia of Type Strains, Phase IV (KMG-IV): sequencing the most valuable type-strain genomes for metagenomic binning, comparative biology and taxonomic classification.</title>
        <authorList>
            <person name="Goeker M."/>
        </authorList>
    </citation>
    <scope>NUCLEOTIDE SEQUENCE [LARGE SCALE GENOMIC DNA]</scope>
    <source>
        <strain evidence="1 2">DSM 101535</strain>
    </source>
</reference>
<protein>
    <submittedName>
        <fullName evidence="1">Uncharacterized protein</fullName>
    </submittedName>
</protein>
<accession>A0ABR6NA56</accession>
<name>A0ABR6NA56_9SPHN</name>
<dbReference type="Proteomes" id="UP000560131">
    <property type="component" value="Unassembled WGS sequence"/>
</dbReference>
<comment type="caution">
    <text evidence="1">The sequence shown here is derived from an EMBL/GenBank/DDBJ whole genome shotgun (WGS) entry which is preliminary data.</text>
</comment>